<organism evidence="3">
    <name type="scientific">Salinispirillum sp. LH 10-3-1</name>
    <dbReference type="NCBI Taxonomy" id="2952525"/>
    <lineage>
        <taxon>Bacteria</taxon>
        <taxon>Pseudomonadati</taxon>
        <taxon>Pseudomonadota</taxon>
        <taxon>Gammaproteobacteria</taxon>
        <taxon>Oceanospirillales</taxon>
        <taxon>Saccharospirillaceae</taxon>
        <taxon>Salinispirillum</taxon>
    </lineage>
</organism>
<dbReference type="RefSeq" id="WP_304994088.1">
    <property type="nucleotide sequence ID" value="NZ_CP101717.1"/>
</dbReference>
<keyword evidence="1" id="KW-0472">Membrane</keyword>
<evidence type="ECO:0000256" key="1">
    <source>
        <dbReference type="SAM" id="Phobius"/>
    </source>
</evidence>
<dbReference type="GO" id="GO:0016787">
    <property type="term" value="F:hydrolase activity"/>
    <property type="evidence" value="ECO:0007669"/>
    <property type="project" value="UniProtKB-KW"/>
</dbReference>
<sequence>MATSILAGVITLVLVALLYMAVRYTLWKSKKIKALAAVSEVIQTAVGPIEYRITGSGEAVMLFLPGSPGGYDQFQSSPELEAAPYRVLTVSRPGYLRTPLATGRTPAEQATAYAALLDALGIEKVIVMAASGGGPSGIAFASMYPERTVGLITMAAVSQPRMLDEQAAKSQGAGLLDSDFFNWLALGVLSKKDERLVGMLVKGTDNQASMLQDPVGLQMFRRTVLSTQPPSLRKPGFDNDNEQFSVLNLPAESIQVPTLVVHGTEDVNVPFEFSARLARQIPNAQFAQVDGADHYLRFSHKAKFDELVTTFVTQVLADSASGEHAESPSH</sequence>
<name>A0AB38YCP9_9GAMM</name>
<gene>
    <name evidence="3" type="ORF">NFC81_08675</name>
</gene>
<keyword evidence="1" id="KW-0812">Transmembrane</keyword>
<dbReference type="InterPro" id="IPR050471">
    <property type="entry name" value="AB_hydrolase"/>
</dbReference>
<feature type="domain" description="AB hydrolase-1" evidence="2">
    <location>
        <begin position="60"/>
        <end position="296"/>
    </location>
</feature>
<keyword evidence="1" id="KW-1133">Transmembrane helix</keyword>
<dbReference type="Pfam" id="PF00561">
    <property type="entry name" value="Abhydrolase_1"/>
    <property type="match status" value="1"/>
</dbReference>
<dbReference type="Gene3D" id="3.40.50.1820">
    <property type="entry name" value="alpha/beta hydrolase"/>
    <property type="match status" value="1"/>
</dbReference>
<dbReference type="PANTHER" id="PTHR43433">
    <property type="entry name" value="HYDROLASE, ALPHA/BETA FOLD FAMILY PROTEIN"/>
    <property type="match status" value="1"/>
</dbReference>
<dbReference type="SUPFAM" id="SSF53474">
    <property type="entry name" value="alpha/beta-Hydrolases"/>
    <property type="match status" value="1"/>
</dbReference>
<dbReference type="AlphaFoldDB" id="A0AB38YCP9"/>
<feature type="transmembrane region" description="Helical" evidence="1">
    <location>
        <begin position="6"/>
        <end position="26"/>
    </location>
</feature>
<evidence type="ECO:0000259" key="2">
    <source>
        <dbReference type="Pfam" id="PF00561"/>
    </source>
</evidence>
<accession>A0AB38YCP9</accession>
<reference evidence="3" key="1">
    <citation type="submission" date="2022-07" db="EMBL/GenBank/DDBJ databases">
        <title>Complete genome sequence of Salinispirillum sp. LH10-3-1 capable of multiple carbohydrate inversion isolated from a soda lake.</title>
        <authorList>
            <person name="Liu J."/>
            <person name="Zhai Y."/>
            <person name="Zhang H."/>
            <person name="Yang H."/>
            <person name="Qu J."/>
            <person name="Li J."/>
        </authorList>
    </citation>
    <scope>NUCLEOTIDE SEQUENCE</scope>
    <source>
        <strain evidence="3">LH 10-3-1</strain>
    </source>
</reference>
<dbReference type="InterPro" id="IPR029058">
    <property type="entry name" value="AB_hydrolase_fold"/>
</dbReference>
<dbReference type="PANTHER" id="PTHR43433:SF1">
    <property type="entry name" value="BLL5160 PROTEIN"/>
    <property type="match status" value="1"/>
</dbReference>
<keyword evidence="3" id="KW-0378">Hydrolase</keyword>
<protein>
    <submittedName>
        <fullName evidence="3">Alpha/beta hydrolase</fullName>
    </submittedName>
</protein>
<dbReference type="EMBL" id="CP101717">
    <property type="protein sequence ID" value="WLD56804.1"/>
    <property type="molecule type" value="Genomic_DNA"/>
</dbReference>
<dbReference type="InterPro" id="IPR000073">
    <property type="entry name" value="AB_hydrolase_1"/>
</dbReference>
<evidence type="ECO:0000313" key="3">
    <source>
        <dbReference type="EMBL" id="WLD56804.1"/>
    </source>
</evidence>
<proteinExistence type="predicted"/>